<dbReference type="AlphaFoldDB" id="A0AAV2N5Y8"/>
<keyword evidence="3" id="KW-1185">Reference proteome</keyword>
<reference evidence="2" key="1">
    <citation type="submission" date="2024-04" db="EMBL/GenBank/DDBJ databases">
        <authorList>
            <consortium name="Molecular Ecology Group"/>
        </authorList>
    </citation>
    <scope>NUCLEOTIDE SEQUENCE</scope>
</reference>
<dbReference type="Proteomes" id="UP001497644">
    <property type="component" value="Chromosome 10"/>
</dbReference>
<feature type="region of interest" description="Disordered" evidence="1">
    <location>
        <begin position="1"/>
        <end position="67"/>
    </location>
</feature>
<name>A0AAV2N5Y8_9HYME</name>
<evidence type="ECO:0000313" key="3">
    <source>
        <dbReference type="Proteomes" id="UP001497644"/>
    </source>
</evidence>
<sequence length="112" mass="12691">MQLGQTTRRNKDPLSDAPAKDPLCSKGMPFSFAKRQDTKRSSLLKRNDGCAHPLQKGKKREPLLREHSSLESIKELYDLRARKDPPRCTEVLLINLQRHKPLLATANSTVCV</sequence>
<evidence type="ECO:0000256" key="1">
    <source>
        <dbReference type="SAM" id="MobiDB-lite"/>
    </source>
</evidence>
<dbReference type="EMBL" id="OZ034833">
    <property type="protein sequence ID" value="CAL1675082.1"/>
    <property type="molecule type" value="Genomic_DNA"/>
</dbReference>
<accession>A0AAV2N5Y8</accession>
<proteinExistence type="predicted"/>
<organism evidence="2 3">
    <name type="scientific">Lasius platythorax</name>
    <dbReference type="NCBI Taxonomy" id="488582"/>
    <lineage>
        <taxon>Eukaryota</taxon>
        <taxon>Metazoa</taxon>
        <taxon>Ecdysozoa</taxon>
        <taxon>Arthropoda</taxon>
        <taxon>Hexapoda</taxon>
        <taxon>Insecta</taxon>
        <taxon>Pterygota</taxon>
        <taxon>Neoptera</taxon>
        <taxon>Endopterygota</taxon>
        <taxon>Hymenoptera</taxon>
        <taxon>Apocrita</taxon>
        <taxon>Aculeata</taxon>
        <taxon>Formicoidea</taxon>
        <taxon>Formicidae</taxon>
        <taxon>Formicinae</taxon>
        <taxon>Lasius</taxon>
        <taxon>Lasius</taxon>
    </lineage>
</organism>
<evidence type="ECO:0000313" key="2">
    <source>
        <dbReference type="EMBL" id="CAL1675082.1"/>
    </source>
</evidence>
<feature type="compositionally biased region" description="Basic and acidic residues" evidence="1">
    <location>
        <begin position="34"/>
        <end position="49"/>
    </location>
</feature>
<gene>
    <name evidence="2" type="ORF">LPLAT_LOCUS1577</name>
</gene>
<protein>
    <submittedName>
        <fullName evidence="2">Uncharacterized protein</fullName>
    </submittedName>
</protein>